<evidence type="ECO:0000313" key="15">
    <source>
        <dbReference type="Proteomes" id="UP000746747"/>
    </source>
</evidence>
<sequence length="631" mass="72912">MFGPNRKSLIPQVSNSAQRSSITYTPVGGRGPPHIGYSSLRSSKSGASGEQRYSLAMSGAPSTASKRSSSFFKSIANPGVLKDSRNLNDRHFQQEMQRKVLQYLIDENYSQTSEKLVKSPTKAEFARMFEFIFQQLASDFTLRKIEDEMPRLFRALGYPVQLKPSTMQTIGAAHTMPHLLGAITWLIDLIQMLEGISPQDLLLANEEGDGQRRSLSYGYIVRCYKKYCNNPLLGLTMDNYEDENNVLLQLIEEKEDIAQQETELDAQILTLTDEIAELCKDKACFYHITLSGHLDELQTNTKMLEKDLKNLQTFKDEQQEKLNEEKKKRKMLSCLFKIILQENLENEMQWYDRTIATLKEQLSAKEKQLAAQSMTGEEARALRARREELKAQIEIANKERQNIELENDAILSVNFKEASQLRERYRAFIRAFEDVSRTVYGIYDPFFAVLDQHSPNEPHFPELMDEIEKKLDGLSKDINDWIKDLEDKLITINQDAAELRQKKASLVENLKRIQRQISKTSHDFTLKREDWEDERQKLSLEVDVAQNELDSLHALRNGKLSVHEQLAEARKTLQSRQIECDEAKKKIVNEVAVKFSTLVEQWEHLKKCHDQLRSDEKLLREALNNLIDDNR</sequence>
<keyword evidence="5 10" id="KW-0995">Kinetochore</keyword>
<keyword evidence="4 10" id="KW-0498">Mitosis</keyword>
<evidence type="ECO:0000256" key="10">
    <source>
        <dbReference type="RuleBase" id="RU368072"/>
    </source>
</evidence>
<dbReference type="Pfam" id="PF03801">
    <property type="entry name" value="Ndc80_HEC"/>
    <property type="match status" value="1"/>
</dbReference>
<keyword evidence="3 10" id="KW-0132">Cell division</keyword>
<gene>
    <name evidence="14" type="ORF">CJOHNSTONI_LOCUS3888</name>
</gene>
<dbReference type="AlphaFoldDB" id="A0A8J2MMH6"/>
<dbReference type="GO" id="GO:0031262">
    <property type="term" value="C:Ndc80 complex"/>
    <property type="evidence" value="ECO:0007669"/>
    <property type="project" value="UniProtKB-UniRule"/>
</dbReference>
<dbReference type="InterPro" id="IPR038273">
    <property type="entry name" value="Ndc80_sf"/>
</dbReference>
<dbReference type="Gene3D" id="1.10.418.30">
    <property type="entry name" value="Ncd80 complex, Ncd80 subunit"/>
    <property type="match status" value="1"/>
</dbReference>
<evidence type="ECO:0000256" key="7">
    <source>
        <dbReference type="ARBA" id="ARBA00023242"/>
    </source>
</evidence>
<evidence type="ECO:0000313" key="14">
    <source>
        <dbReference type="EMBL" id="CAG9533682.1"/>
    </source>
</evidence>
<feature type="coiled-coil region" evidence="11">
    <location>
        <begin position="464"/>
        <end position="629"/>
    </location>
</feature>
<evidence type="ECO:0000256" key="3">
    <source>
        <dbReference type="ARBA" id="ARBA00022618"/>
    </source>
</evidence>
<dbReference type="PANTHER" id="PTHR10643:SF2">
    <property type="entry name" value="KINETOCHORE PROTEIN NDC80 HOMOLOG"/>
    <property type="match status" value="1"/>
</dbReference>
<feature type="coiled-coil region" evidence="11">
    <location>
        <begin position="294"/>
        <end position="408"/>
    </location>
</feature>
<dbReference type="InterPro" id="IPR005550">
    <property type="entry name" value="Kinetochore_Ndc80"/>
</dbReference>
<keyword evidence="6 11" id="KW-0175">Coiled coil</keyword>
<evidence type="ECO:0000256" key="8">
    <source>
        <dbReference type="ARBA" id="ARBA00023306"/>
    </source>
</evidence>
<evidence type="ECO:0000256" key="2">
    <source>
        <dbReference type="ARBA" id="ARBA00022454"/>
    </source>
</evidence>
<protein>
    <recommendedName>
        <fullName evidence="10">Kinetochore protein NDC80</fullName>
    </recommendedName>
</protein>
<dbReference type="PANTHER" id="PTHR10643">
    <property type="entry name" value="KINETOCHORE PROTEIN NDC80"/>
    <property type="match status" value="1"/>
</dbReference>
<feature type="compositionally biased region" description="Polar residues" evidence="12">
    <location>
        <begin position="11"/>
        <end position="24"/>
    </location>
</feature>
<dbReference type="OrthoDB" id="7459479at2759"/>
<proteinExistence type="inferred from homology"/>
<accession>A0A8J2MMH6</accession>
<keyword evidence="8 10" id="KW-0131">Cell cycle</keyword>
<keyword evidence="15" id="KW-1185">Reference proteome</keyword>
<evidence type="ECO:0000256" key="4">
    <source>
        <dbReference type="ARBA" id="ARBA00022776"/>
    </source>
</evidence>
<dbReference type="GO" id="GO:0005634">
    <property type="term" value="C:nucleus"/>
    <property type="evidence" value="ECO:0007669"/>
    <property type="project" value="UniProtKB-SubCell"/>
</dbReference>
<organism evidence="14 15">
    <name type="scientific">Cercopithifilaria johnstoni</name>
    <dbReference type="NCBI Taxonomy" id="2874296"/>
    <lineage>
        <taxon>Eukaryota</taxon>
        <taxon>Metazoa</taxon>
        <taxon>Ecdysozoa</taxon>
        <taxon>Nematoda</taxon>
        <taxon>Chromadorea</taxon>
        <taxon>Rhabditida</taxon>
        <taxon>Spirurina</taxon>
        <taxon>Spiruromorpha</taxon>
        <taxon>Filarioidea</taxon>
        <taxon>Onchocercidae</taxon>
        <taxon>Cercopithifilaria</taxon>
    </lineage>
</organism>
<comment type="function">
    <text evidence="10">Acts as a component of the essential kinetochore-associated NDC80 complex, which is required for chromosome segregation and spindle checkpoint activity.</text>
</comment>
<dbReference type="GO" id="GO:0051315">
    <property type="term" value="P:attachment of mitotic spindle microtubules to kinetochore"/>
    <property type="evidence" value="ECO:0007669"/>
    <property type="project" value="UniProtKB-UniRule"/>
</dbReference>
<feature type="compositionally biased region" description="Low complexity" evidence="12">
    <location>
        <begin position="36"/>
        <end position="49"/>
    </location>
</feature>
<evidence type="ECO:0000256" key="1">
    <source>
        <dbReference type="ARBA" id="ARBA00007050"/>
    </source>
</evidence>
<name>A0A8J2MMH6_9BILA</name>
<dbReference type="Proteomes" id="UP000746747">
    <property type="component" value="Unassembled WGS sequence"/>
</dbReference>
<comment type="caution">
    <text evidence="14">The sequence shown here is derived from an EMBL/GenBank/DDBJ whole genome shotgun (WGS) entry which is preliminary data.</text>
</comment>
<evidence type="ECO:0000256" key="11">
    <source>
        <dbReference type="SAM" id="Coils"/>
    </source>
</evidence>
<feature type="domain" description="Kinetochore protein Ndc80 CH" evidence="13">
    <location>
        <begin position="58"/>
        <end position="195"/>
    </location>
</feature>
<keyword evidence="9 10" id="KW-0137">Centromere</keyword>
<dbReference type="EMBL" id="CAKAEH010001259">
    <property type="protein sequence ID" value="CAG9533682.1"/>
    <property type="molecule type" value="Genomic_DNA"/>
</dbReference>
<dbReference type="InterPro" id="IPR055260">
    <property type="entry name" value="Ndc80_CH"/>
</dbReference>
<dbReference type="GO" id="GO:0051301">
    <property type="term" value="P:cell division"/>
    <property type="evidence" value="ECO:0007669"/>
    <property type="project" value="UniProtKB-UniRule"/>
</dbReference>
<evidence type="ECO:0000256" key="12">
    <source>
        <dbReference type="SAM" id="MobiDB-lite"/>
    </source>
</evidence>
<evidence type="ECO:0000256" key="5">
    <source>
        <dbReference type="ARBA" id="ARBA00022838"/>
    </source>
</evidence>
<feature type="region of interest" description="Disordered" evidence="12">
    <location>
        <begin position="1"/>
        <end position="68"/>
    </location>
</feature>
<reference evidence="14" key="1">
    <citation type="submission" date="2021-09" db="EMBL/GenBank/DDBJ databases">
        <authorList>
            <consortium name="Pathogen Informatics"/>
        </authorList>
    </citation>
    <scope>NUCLEOTIDE SEQUENCE</scope>
</reference>
<evidence type="ECO:0000256" key="6">
    <source>
        <dbReference type="ARBA" id="ARBA00023054"/>
    </source>
</evidence>
<evidence type="ECO:0000259" key="13">
    <source>
        <dbReference type="Pfam" id="PF03801"/>
    </source>
</evidence>
<comment type="subunit">
    <text evidence="10">Component of the NDC80 complex.</text>
</comment>
<keyword evidence="2 10" id="KW-0158">Chromosome</keyword>
<comment type="similarity">
    <text evidence="1 10">Belongs to the NDC80/HEC1 family.</text>
</comment>
<evidence type="ECO:0000256" key="9">
    <source>
        <dbReference type="ARBA" id="ARBA00023328"/>
    </source>
</evidence>
<comment type="subcellular location">
    <subcellularLocation>
        <location evidence="10">Chromosome</location>
        <location evidence="10">Centromere</location>
        <location evidence="10">Kinetochore</location>
    </subcellularLocation>
    <subcellularLocation>
        <location evidence="10">Nucleus</location>
    </subcellularLocation>
</comment>
<keyword evidence="7 10" id="KW-0539">Nucleus</keyword>